<dbReference type="Pfam" id="PF14905">
    <property type="entry name" value="OMP_b-brl_3"/>
    <property type="match status" value="1"/>
</dbReference>
<comment type="caution">
    <text evidence="4">The sequence shown here is derived from an EMBL/GenBank/DDBJ whole genome shotgun (WGS) entry which is preliminary data.</text>
</comment>
<feature type="signal peptide" evidence="2">
    <location>
        <begin position="1"/>
        <end position="37"/>
    </location>
</feature>
<dbReference type="SUPFAM" id="SSF49464">
    <property type="entry name" value="Carboxypeptidase regulatory domain-like"/>
    <property type="match status" value="1"/>
</dbReference>
<keyword evidence="5" id="KW-1185">Reference proteome</keyword>
<dbReference type="Proteomes" id="UP000248790">
    <property type="component" value="Unassembled WGS sequence"/>
</dbReference>
<feature type="region of interest" description="Disordered" evidence="1">
    <location>
        <begin position="982"/>
        <end position="1019"/>
    </location>
</feature>
<evidence type="ECO:0000313" key="5">
    <source>
        <dbReference type="Proteomes" id="UP000248790"/>
    </source>
</evidence>
<evidence type="ECO:0000313" key="4">
    <source>
        <dbReference type="EMBL" id="RAK03095.1"/>
    </source>
</evidence>
<proteinExistence type="predicted"/>
<evidence type="ECO:0000259" key="3">
    <source>
        <dbReference type="Pfam" id="PF14905"/>
    </source>
</evidence>
<feature type="compositionally biased region" description="Pro residues" evidence="1">
    <location>
        <begin position="1009"/>
        <end position="1019"/>
    </location>
</feature>
<reference evidence="4 5" key="1">
    <citation type="submission" date="2018-06" db="EMBL/GenBank/DDBJ databases">
        <title>Genomic Encyclopedia of Archaeal and Bacterial Type Strains, Phase II (KMG-II): from individual species to whole genera.</title>
        <authorList>
            <person name="Goeker M."/>
        </authorList>
    </citation>
    <scope>NUCLEOTIDE SEQUENCE [LARGE SCALE GENOMIC DNA]</scope>
    <source>
        <strain evidence="4 5">DSM 21851</strain>
    </source>
</reference>
<feature type="chain" id="PRO_5016459652" evidence="2">
    <location>
        <begin position="38"/>
        <end position="1019"/>
    </location>
</feature>
<feature type="region of interest" description="Disordered" evidence="1">
    <location>
        <begin position="311"/>
        <end position="335"/>
    </location>
</feature>
<sequence length="1019" mass="112455">MNAGLLLRFFFAHARRYRSRVSLLFSVWLVSATSLFAQTSQLTGKFVDSNQNVLVGVPVILTSQQDTTQKQYMVTDTSGAFTFLNLSPQAYRVKATYLGFQDYDKVITLTQDVQDLGAITLVEDAKTLKEVVIKGQIPPAQQKGDTLQLNAEAFKVTRDATTEDLIKKMPGITVENGTVKAQGEDVQQVLVDGKIFFGDDPNIALRNLPAEVVDKIEIFDRMSDQAQFTGFNDGNTSKTINIVTRGDRQNGVFGRVFGGYGTNDTYSAGGNVNLFNGARRLSIVGLSNNINQQNFSAQDLTGVASGGGGGGFGGGGRGGGGRGGGGGGRGGGGGGNFGGGGGADNFLVGQQSGINKTNSIGLNFSDDWGKHLTFRGSYFFNNSTNNNAQTVFRRYTLAENASQNYFENSISRSENFNHRLDFRLEYTINSNNSLLITPRLRWQNNNSSSRVQGVTYLAADSTSDNPSLGNNFNPILPPDSLLLNRTNTDYMNRVRAFNFSNNILFRHRFAKRGRSLSLNFGTQIGTQNSERDQLSLNEYFTGTKPDLRLDQLTTNNTPSYQYSLNAAFTEPLSKLSQLQINYTTTYRYSDANKRTNRYNPLTQRYDQLDSLLSNTFQNDYLTNQAGVGYNYRSPKMGLNVNMNFQRADLISDQLFPLDNDVRAHFNNLLPSAMLDIKLSTDSRIRMFYRTNTQAPGVTQLQNVLDNSNPLFLTLGNPDLKQSYSHNVSARYQLTKPVKGRSLFVFVNVSSTNNYIGNSTLISNGTATLPDGTTLGQGVQLTRPVNLSGLWSLRSFVTYSTPLKFIKSNISINAGNNYSSSPSLINGLINNANTTTWSQGVNLSSNISQNLDFSFSYSGNFNDVKYSLQPENNNRYYFQALSGRLNWIFGPGLVLQSDISNQKYTGFNGSINQQYTLWNAALGKKFLKDRRGELKVSVFDILKQNNSLNVTQTDTYVENSRAQVLQRYFMLTFTYNLRQFKASASPSRGNDRPDGQNWRQGGGGRFPGGGRPPGPGPGNN</sequence>
<gene>
    <name evidence="4" type="ORF">LX87_01217</name>
</gene>
<dbReference type="RefSeq" id="WP_111627236.1">
    <property type="nucleotide sequence ID" value="NZ_QLMC01000001.1"/>
</dbReference>
<keyword evidence="4" id="KW-0675">Receptor</keyword>
<protein>
    <submittedName>
        <fullName evidence="4">Outer membrane receptor protein involved in Fe transport</fullName>
    </submittedName>
</protein>
<accession>A0A327X852</accession>
<organism evidence="4 5">
    <name type="scientific">Larkinella arboricola</name>
    <dbReference type="NCBI Taxonomy" id="643671"/>
    <lineage>
        <taxon>Bacteria</taxon>
        <taxon>Pseudomonadati</taxon>
        <taxon>Bacteroidota</taxon>
        <taxon>Cytophagia</taxon>
        <taxon>Cytophagales</taxon>
        <taxon>Spirosomataceae</taxon>
        <taxon>Larkinella</taxon>
    </lineage>
</organism>
<dbReference type="AlphaFoldDB" id="A0A327X852"/>
<dbReference type="InterPro" id="IPR008969">
    <property type="entry name" value="CarboxyPept-like_regulatory"/>
</dbReference>
<name>A0A327X852_LARAB</name>
<feature type="domain" description="Outer membrane protein beta-barrel" evidence="3">
    <location>
        <begin position="507"/>
        <end position="878"/>
    </location>
</feature>
<dbReference type="SUPFAM" id="SSF56935">
    <property type="entry name" value="Porins"/>
    <property type="match status" value="1"/>
</dbReference>
<dbReference type="EMBL" id="QLMC01000001">
    <property type="protein sequence ID" value="RAK03095.1"/>
    <property type="molecule type" value="Genomic_DNA"/>
</dbReference>
<keyword evidence="2" id="KW-0732">Signal</keyword>
<dbReference type="InterPro" id="IPR041700">
    <property type="entry name" value="OMP_b-brl_3"/>
</dbReference>
<dbReference type="Gene3D" id="2.60.40.1120">
    <property type="entry name" value="Carboxypeptidase-like, regulatory domain"/>
    <property type="match status" value="1"/>
</dbReference>
<dbReference type="Pfam" id="PF13620">
    <property type="entry name" value="CarboxypepD_reg"/>
    <property type="match status" value="1"/>
</dbReference>
<evidence type="ECO:0000256" key="2">
    <source>
        <dbReference type="SAM" id="SignalP"/>
    </source>
</evidence>
<dbReference type="OrthoDB" id="1682379at2"/>
<evidence type="ECO:0000256" key="1">
    <source>
        <dbReference type="SAM" id="MobiDB-lite"/>
    </source>
</evidence>
<feature type="compositionally biased region" description="Gly residues" evidence="1">
    <location>
        <begin position="999"/>
        <end position="1008"/>
    </location>
</feature>